<dbReference type="EMBL" id="LAQI01000111">
    <property type="protein sequence ID" value="KKY19624.1"/>
    <property type="molecule type" value="Genomic_DNA"/>
</dbReference>
<name>A0A0G2EAT1_9PEZI</name>
<evidence type="ECO:0000313" key="1">
    <source>
        <dbReference type="EMBL" id="KKY19624.1"/>
    </source>
</evidence>
<dbReference type="Proteomes" id="UP000034182">
    <property type="component" value="Unassembled WGS sequence"/>
</dbReference>
<organism evidence="1 2">
    <name type="scientific">Diplodia seriata</name>
    <dbReference type="NCBI Taxonomy" id="420778"/>
    <lineage>
        <taxon>Eukaryota</taxon>
        <taxon>Fungi</taxon>
        <taxon>Dikarya</taxon>
        <taxon>Ascomycota</taxon>
        <taxon>Pezizomycotina</taxon>
        <taxon>Dothideomycetes</taxon>
        <taxon>Dothideomycetes incertae sedis</taxon>
        <taxon>Botryosphaeriales</taxon>
        <taxon>Botryosphaeriaceae</taxon>
        <taxon>Diplodia</taxon>
    </lineage>
</organism>
<reference evidence="1 2" key="1">
    <citation type="submission" date="2015-03" db="EMBL/GenBank/DDBJ databases">
        <authorList>
            <person name="Morales-Cruz A."/>
            <person name="Amrine K.C."/>
            <person name="Cantu D."/>
        </authorList>
    </citation>
    <scope>NUCLEOTIDE SEQUENCE [LARGE SCALE GENOMIC DNA]</scope>
    <source>
        <strain evidence="1">DS831</strain>
    </source>
</reference>
<comment type="caution">
    <text evidence="1">The sequence shown here is derived from an EMBL/GenBank/DDBJ whole genome shotgun (WGS) entry which is preliminary data.</text>
</comment>
<sequence>MSAAVTTVFNTTELLELILLSLDPRTLLTAATRVNRRFHDTLRASLPLRRALFLTPAADRGPLLPLNEPGTATANRCAPDALPRALVPIANDFLARKFRLGRYDEPDADHDGGYMPMVAMKALEEMSEGWKRQEEERRRRQTRIKATGTAAATAAVSEEGEGDGNSVIDVAAATPTWRRMLISQPPPRRVEVVIYGTSMFQSVKAWVECEEGVTLGLLYDKCQELSYGRSWSRRAVGWFFEL</sequence>
<protein>
    <recommendedName>
        <fullName evidence="3">F-box domain-containing protein</fullName>
    </recommendedName>
</protein>
<proteinExistence type="predicted"/>
<accession>A0A0G2EAT1</accession>
<evidence type="ECO:0008006" key="3">
    <source>
        <dbReference type="Google" id="ProtNLM"/>
    </source>
</evidence>
<evidence type="ECO:0000313" key="2">
    <source>
        <dbReference type="Proteomes" id="UP000034182"/>
    </source>
</evidence>
<reference evidence="1 2" key="2">
    <citation type="submission" date="2015-05" db="EMBL/GenBank/DDBJ databases">
        <title>Distinctive expansion of gene families associated with plant cell wall degradation and secondary metabolism in the genomes of grapevine trunk pathogens.</title>
        <authorList>
            <person name="Lawrence D.P."/>
            <person name="Travadon R."/>
            <person name="Rolshausen P.E."/>
            <person name="Baumgartner K."/>
        </authorList>
    </citation>
    <scope>NUCLEOTIDE SEQUENCE [LARGE SCALE GENOMIC DNA]</scope>
    <source>
        <strain evidence="1">DS831</strain>
    </source>
</reference>
<dbReference type="AlphaFoldDB" id="A0A0G2EAT1"/>
<gene>
    <name evidence="1" type="ORF">UCDDS831_g05283</name>
</gene>